<accession>A0A820JC93</accession>
<protein>
    <submittedName>
        <fullName evidence="1">Uncharacterized protein</fullName>
    </submittedName>
</protein>
<comment type="caution">
    <text evidence="1">The sequence shown here is derived from an EMBL/GenBank/DDBJ whole genome shotgun (WGS) entry which is preliminary data.</text>
</comment>
<feature type="non-terminal residue" evidence="1">
    <location>
        <position position="83"/>
    </location>
</feature>
<gene>
    <name evidence="1" type="ORF">OKA104_LOCUS47452</name>
</gene>
<proteinExistence type="predicted"/>
<sequence>NLWHNNNSETKITHNTASDITRDDEMDLSMKYLGTKPFKLPSLDETVSSHNHQKVQIRDAWPNWTSMHDDHHRYKKKRNKKKS</sequence>
<organism evidence="1 2">
    <name type="scientific">Adineta steineri</name>
    <dbReference type="NCBI Taxonomy" id="433720"/>
    <lineage>
        <taxon>Eukaryota</taxon>
        <taxon>Metazoa</taxon>
        <taxon>Spiralia</taxon>
        <taxon>Gnathifera</taxon>
        <taxon>Rotifera</taxon>
        <taxon>Eurotatoria</taxon>
        <taxon>Bdelloidea</taxon>
        <taxon>Adinetida</taxon>
        <taxon>Adinetidae</taxon>
        <taxon>Adineta</taxon>
    </lineage>
</organism>
<dbReference type="EMBL" id="CAJOAY010018844">
    <property type="protein sequence ID" value="CAF4324925.1"/>
    <property type="molecule type" value="Genomic_DNA"/>
</dbReference>
<feature type="non-terminal residue" evidence="1">
    <location>
        <position position="1"/>
    </location>
</feature>
<reference evidence="1" key="1">
    <citation type="submission" date="2021-02" db="EMBL/GenBank/DDBJ databases">
        <authorList>
            <person name="Nowell W R."/>
        </authorList>
    </citation>
    <scope>NUCLEOTIDE SEQUENCE</scope>
</reference>
<dbReference type="Proteomes" id="UP000663881">
    <property type="component" value="Unassembled WGS sequence"/>
</dbReference>
<name>A0A820JC93_9BILA</name>
<evidence type="ECO:0000313" key="2">
    <source>
        <dbReference type="Proteomes" id="UP000663881"/>
    </source>
</evidence>
<dbReference type="AlphaFoldDB" id="A0A820JC93"/>
<evidence type="ECO:0000313" key="1">
    <source>
        <dbReference type="EMBL" id="CAF4324925.1"/>
    </source>
</evidence>